<evidence type="ECO:0000313" key="1">
    <source>
        <dbReference type="EMBL" id="JAH63927.1"/>
    </source>
</evidence>
<reference evidence="1" key="1">
    <citation type="submission" date="2014-11" db="EMBL/GenBank/DDBJ databases">
        <authorList>
            <person name="Amaro Gonzalez C."/>
        </authorList>
    </citation>
    <scope>NUCLEOTIDE SEQUENCE</scope>
</reference>
<dbReference type="AlphaFoldDB" id="A0A0E9UDT1"/>
<protein>
    <submittedName>
        <fullName evidence="1">Uncharacterized protein</fullName>
    </submittedName>
</protein>
<accession>A0A0E9UDT1</accession>
<organism evidence="1">
    <name type="scientific">Anguilla anguilla</name>
    <name type="common">European freshwater eel</name>
    <name type="synonym">Muraena anguilla</name>
    <dbReference type="NCBI Taxonomy" id="7936"/>
    <lineage>
        <taxon>Eukaryota</taxon>
        <taxon>Metazoa</taxon>
        <taxon>Chordata</taxon>
        <taxon>Craniata</taxon>
        <taxon>Vertebrata</taxon>
        <taxon>Euteleostomi</taxon>
        <taxon>Actinopterygii</taxon>
        <taxon>Neopterygii</taxon>
        <taxon>Teleostei</taxon>
        <taxon>Anguilliformes</taxon>
        <taxon>Anguillidae</taxon>
        <taxon>Anguilla</taxon>
    </lineage>
</organism>
<proteinExistence type="predicted"/>
<sequence length="37" mass="4068">MHVFSKKSVCFGQCVEALLLAKITLCFYLGTVIGSLF</sequence>
<reference evidence="1" key="2">
    <citation type="journal article" date="2015" name="Fish Shellfish Immunol.">
        <title>Early steps in the European eel (Anguilla anguilla)-Vibrio vulnificus interaction in the gills: Role of the RtxA13 toxin.</title>
        <authorList>
            <person name="Callol A."/>
            <person name="Pajuelo D."/>
            <person name="Ebbesson L."/>
            <person name="Teles M."/>
            <person name="MacKenzie S."/>
            <person name="Amaro C."/>
        </authorList>
    </citation>
    <scope>NUCLEOTIDE SEQUENCE</scope>
</reference>
<dbReference type="EMBL" id="GBXM01044650">
    <property type="protein sequence ID" value="JAH63927.1"/>
    <property type="molecule type" value="Transcribed_RNA"/>
</dbReference>
<name>A0A0E9UDT1_ANGAN</name>